<gene>
    <name evidence="1" type="ORF">BU25DRAFT_464881</name>
</gene>
<dbReference type="Proteomes" id="UP000799754">
    <property type="component" value="Unassembled WGS sequence"/>
</dbReference>
<name>A0ACB6SJ27_9PLEO</name>
<proteinExistence type="predicted"/>
<protein>
    <submittedName>
        <fullName evidence="1">Uncharacterized protein</fullName>
    </submittedName>
</protein>
<reference evidence="1" key="1">
    <citation type="journal article" date="2020" name="Stud. Mycol.">
        <title>101 Dothideomycetes genomes: a test case for predicting lifestyles and emergence of pathogens.</title>
        <authorList>
            <person name="Haridas S."/>
            <person name="Albert R."/>
            <person name="Binder M."/>
            <person name="Bloem J."/>
            <person name="Labutti K."/>
            <person name="Salamov A."/>
            <person name="Andreopoulos B."/>
            <person name="Baker S."/>
            <person name="Barry K."/>
            <person name="Bills G."/>
            <person name="Bluhm B."/>
            <person name="Cannon C."/>
            <person name="Castanera R."/>
            <person name="Culley D."/>
            <person name="Daum C."/>
            <person name="Ezra D."/>
            <person name="Gonzalez J."/>
            <person name="Henrissat B."/>
            <person name="Kuo A."/>
            <person name="Liang C."/>
            <person name="Lipzen A."/>
            <person name="Lutzoni F."/>
            <person name="Magnuson J."/>
            <person name="Mondo S."/>
            <person name="Nolan M."/>
            <person name="Ohm R."/>
            <person name="Pangilinan J."/>
            <person name="Park H.-J."/>
            <person name="Ramirez L."/>
            <person name="Alfaro M."/>
            <person name="Sun H."/>
            <person name="Tritt A."/>
            <person name="Yoshinaga Y."/>
            <person name="Zwiers L.-H."/>
            <person name="Turgeon B."/>
            <person name="Goodwin S."/>
            <person name="Spatafora J."/>
            <person name="Crous P."/>
            <person name="Grigoriev I."/>
        </authorList>
    </citation>
    <scope>NUCLEOTIDE SEQUENCE</scope>
    <source>
        <strain evidence="1">CBS 525.71</strain>
    </source>
</reference>
<sequence length="224" mass="25888">MRAYQQAETPEATSQYGYQKAAAQLDRLPTFSYSQAAKEAVTRHTGRAKERRTIHKAVSFYKDRKEYTRCISENIIDLARWEGGTRPRGYPAGLEFPGNTVAWREQNTDLRWLDNMLNIGTCALQSFKNVFILGEYAGELIPIEVSTDSKYLFDINDEDNETMACVDSVSFGDWTKYINHSYNANAVFQVVRVGEEARVVCKTRRRGREGEEVTIDYRENYWKF</sequence>
<comment type="caution">
    <text evidence="1">The sequence shown here is derived from an EMBL/GenBank/DDBJ whole genome shotgun (WGS) entry which is preliminary data.</text>
</comment>
<evidence type="ECO:0000313" key="1">
    <source>
        <dbReference type="EMBL" id="KAF2633685.1"/>
    </source>
</evidence>
<dbReference type="EMBL" id="MU006701">
    <property type="protein sequence ID" value="KAF2633685.1"/>
    <property type="molecule type" value="Genomic_DNA"/>
</dbReference>
<accession>A0ACB6SJ27</accession>
<keyword evidence="2" id="KW-1185">Reference proteome</keyword>
<organism evidence="1 2">
    <name type="scientific">Macroventuria anomochaeta</name>
    <dbReference type="NCBI Taxonomy" id="301207"/>
    <lineage>
        <taxon>Eukaryota</taxon>
        <taxon>Fungi</taxon>
        <taxon>Dikarya</taxon>
        <taxon>Ascomycota</taxon>
        <taxon>Pezizomycotina</taxon>
        <taxon>Dothideomycetes</taxon>
        <taxon>Pleosporomycetidae</taxon>
        <taxon>Pleosporales</taxon>
        <taxon>Pleosporineae</taxon>
        <taxon>Didymellaceae</taxon>
        <taxon>Macroventuria</taxon>
    </lineage>
</organism>
<evidence type="ECO:0000313" key="2">
    <source>
        <dbReference type="Proteomes" id="UP000799754"/>
    </source>
</evidence>